<proteinExistence type="predicted"/>
<keyword evidence="2" id="KW-1185">Reference proteome</keyword>
<protein>
    <submittedName>
        <fullName evidence="1">Uncharacterized protein</fullName>
    </submittedName>
</protein>
<sequence>MACIKYYMSLLSMAICLTTMAATSSVLASPPAVKAAYWPSSSENFPPSAIKTSLFTHIYYAFLNPSNITYKFEITNSTAILLSNFTTTLHHKTPMVKTLFSIGGGGSDSSLFALIASNPQSRKVFISSALEVARKFGFDGLDLDWEFPKTPKEMHDLGHLFHEWRLAIDNEAKATNQPPLLFTAAVYFSVDFFIDTIYRKYPVDSIIQNLDWVSPMCFDYHGSWDNTTTGAHAALYDPTSNVSTSYGLKSWLRAGVPESKLVMGLPLYGKSWILKESNSNGIGSPAVAIGPGEDGVLVFYEVEEFNKKNGATVIYDLESVSTYSFVGSTWIGYDDPISTTIKIGYAQALGLRGYFFWAVSFDHEWKISTQASRAWILNDWNETP</sequence>
<name>A0ACC0Y9A8_9ROSI</name>
<accession>A0ACC0Y9A8</accession>
<reference evidence="2" key="1">
    <citation type="journal article" date="2023" name="G3 (Bethesda)">
        <title>Genome assembly and association tests identify interacting loci associated with vigor, precocity, and sex in interspecific pistachio rootstocks.</title>
        <authorList>
            <person name="Palmer W."/>
            <person name="Jacygrad E."/>
            <person name="Sagayaradj S."/>
            <person name="Cavanaugh K."/>
            <person name="Han R."/>
            <person name="Bertier L."/>
            <person name="Beede B."/>
            <person name="Kafkas S."/>
            <person name="Golino D."/>
            <person name="Preece J."/>
            <person name="Michelmore R."/>
        </authorList>
    </citation>
    <scope>NUCLEOTIDE SEQUENCE [LARGE SCALE GENOMIC DNA]</scope>
</reference>
<comment type="caution">
    <text evidence="1">The sequence shown here is derived from an EMBL/GenBank/DDBJ whole genome shotgun (WGS) entry which is preliminary data.</text>
</comment>
<organism evidence="1 2">
    <name type="scientific">Pistacia integerrima</name>
    <dbReference type="NCBI Taxonomy" id="434235"/>
    <lineage>
        <taxon>Eukaryota</taxon>
        <taxon>Viridiplantae</taxon>
        <taxon>Streptophyta</taxon>
        <taxon>Embryophyta</taxon>
        <taxon>Tracheophyta</taxon>
        <taxon>Spermatophyta</taxon>
        <taxon>Magnoliopsida</taxon>
        <taxon>eudicotyledons</taxon>
        <taxon>Gunneridae</taxon>
        <taxon>Pentapetalae</taxon>
        <taxon>rosids</taxon>
        <taxon>malvids</taxon>
        <taxon>Sapindales</taxon>
        <taxon>Anacardiaceae</taxon>
        <taxon>Pistacia</taxon>
    </lineage>
</organism>
<dbReference type="Proteomes" id="UP001163603">
    <property type="component" value="Chromosome 8"/>
</dbReference>
<gene>
    <name evidence="1" type="ORF">Pint_14650</name>
</gene>
<evidence type="ECO:0000313" key="1">
    <source>
        <dbReference type="EMBL" id="KAJ0031046.1"/>
    </source>
</evidence>
<dbReference type="EMBL" id="CM047743">
    <property type="protein sequence ID" value="KAJ0031046.1"/>
    <property type="molecule type" value="Genomic_DNA"/>
</dbReference>
<evidence type="ECO:0000313" key="2">
    <source>
        <dbReference type="Proteomes" id="UP001163603"/>
    </source>
</evidence>